<comment type="caution">
    <text evidence="2">The sequence shown here is derived from an EMBL/GenBank/DDBJ whole genome shotgun (WGS) entry which is preliminary data.</text>
</comment>
<proteinExistence type="predicted"/>
<accession>A0A2W5ADC7</accession>
<feature type="chain" id="PRO_5015946030" description="DUF2141 domain-containing protein" evidence="1">
    <location>
        <begin position="20"/>
        <end position="170"/>
    </location>
</feature>
<reference evidence="2 3" key="1">
    <citation type="submission" date="2017-08" db="EMBL/GenBank/DDBJ databases">
        <title>Infants hospitalized years apart are colonized by the same room-sourced microbial strains.</title>
        <authorList>
            <person name="Brooks B."/>
            <person name="Olm M.R."/>
            <person name="Firek B.A."/>
            <person name="Baker R."/>
            <person name="Thomas B.C."/>
            <person name="Morowitz M.J."/>
            <person name="Banfield J.F."/>
        </authorList>
    </citation>
    <scope>NUCLEOTIDE SEQUENCE [LARGE SCALE GENOMIC DNA]</scope>
    <source>
        <strain evidence="2">S2_018_000_R2_101</strain>
    </source>
</reference>
<evidence type="ECO:0000313" key="3">
    <source>
        <dbReference type="Proteomes" id="UP000249066"/>
    </source>
</evidence>
<protein>
    <recommendedName>
        <fullName evidence="4">DUF2141 domain-containing protein</fullName>
    </recommendedName>
</protein>
<evidence type="ECO:0000313" key="2">
    <source>
        <dbReference type="EMBL" id="PZO90349.1"/>
    </source>
</evidence>
<dbReference type="Proteomes" id="UP000249066">
    <property type="component" value="Unassembled WGS sequence"/>
</dbReference>
<dbReference type="AlphaFoldDB" id="A0A2W5ADC7"/>
<dbReference type="InterPro" id="IPR018673">
    <property type="entry name" value="DUF2141"/>
</dbReference>
<name>A0A2W5ADC7_9SPHN</name>
<sequence length="170" mass="17741">MSKFALVAASLALTLAASAAGAYARPIGPDAAICDRGGAPAVLVRVDGFKKRSGILRVQIYGDNPADFLAKGRKLKRIDMPVASDGPMEVCVGLPKAGNYAVAVRHDVDGDGKSGWSDGGGFSRNPHLTIFSFKPDYKDVVIAVGQDARAVDVVLNYKQGLSIGPVKGSR</sequence>
<gene>
    <name evidence="2" type="ORF">DI623_07130</name>
</gene>
<dbReference type="EMBL" id="QFNN01000030">
    <property type="protein sequence ID" value="PZO90349.1"/>
    <property type="molecule type" value="Genomic_DNA"/>
</dbReference>
<keyword evidence="1" id="KW-0732">Signal</keyword>
<organism evidence="2 3">
    <name type="scientific">Sphingomonas sanxanigenens</name>
    <dbReference type="NCBI Taxonomy" id="397260"/>
    <lineage>
        <taxon>Bacteria</taxon>
        <taxon>Pseudomonadati</taxon>
        <taxon>Pseudomonadota</taxon>
        <taxon>Alphaproteobacteria</taxon>
        <taxon>Sphingomonadales</taxon>
        <taxon>Sphingomonadaceae</taxon>
        <taxon>Sphingomonas</taxon>
    </lineage>
</organism>
<evidence type="ECO:0008006" key="4">
    <source>
        <dbReference type="Google" id="ProtNLM"/>
    </source>
</evidence>
<feature type="signal peptide" evidence="1">
    <location>
        <begin position="1"/>
        <end position="19"/>
    </location>
</feature>
<dbReference type="Pfam" id="PF09912">
    <property type="entry name" value="DUF2141"/>
    <property type="match status" value="1"/>
</dbReference>
<evidence type="ECO:0000256" key="1">
    <source>
        <dbReference type="SAM" id="SignalP"/>
    </source>
</evidence>